<reference evidence="2" key="1">
    <citation type="submission" date="2023-07" db="EMBL/GenBank/DDBJ databases">
        <title>A chromosome-level genome assembly of Lolium multiflorum.</title>
        <authorList>
            <person name="Chen Y."/>
            <person name="Copetti D."/>
            <person name="Kolliker R."/>
            <person name="Studer B."/>
        </authorList>
    </citation>
    <scope>NUCLEOTIDE SEQUENCE</scope>
    <source>
        <strain evidence="2">02402/16</strain>
        <tissue evidence="2">Leaf</tissue>
    </source>
</reference>
<proteinExistence type="predicted"/>
<evidence type="ECO:0000256" key="1">
    <source>
        <dbReference type="SAM" id="Coils"/>
    </source>
</evidence>
<feature type="coiled-coil region" evidence="1">
    <location>
        <begin position="67"/>
        <end position="147"/>
    </location>
</feature>
<keyword evidence="3" id="KW-1185">Reference proteome</keyword>
<organism evidence="2 3">
    <name type="scientific">Lolium multiflorum</name>
    <name type="common">Italian ryegrass</name>
    <name type="synonym">Lolium perenne subsp. multiflorum</name>
    <dbReference type="NCBI Taxonomy" id="4521"/>
    <lineage>
        <taxon>Eukaryota</taxon>
        <taxon>Viridiplantae</taxon>
        <taxon>Streptophyta</taxon>
        <taxon>Embryophyta</taxon>
        <taxon>Tracheophyta</taxon>
        <taxon>Spermatophyta</taxon>
        <taxon>Magnoliopsida</taxon>
        <taxon>Liliopsida</taxon>
        <taxon>Poales</taxon>
        <taxon>Poaceae</taxon>
        <taxon>BOP clade</taxon>
        <taxon>Pooideae</taxon>
        <taxon>Poodae</taxon>
        <taxon>Poeae</taxon>
        <taxon>Poeae Chloroplast Group 2 (Poeae type)</taxon>
        <taxon>Loliodinae</taxon>
        <taxon>Loliinae</taxon>
        <taxon>Lolium</taxon>
    </lineage>
</organism>
<name>A0AAD8R3L0_LOLMU</name>
<accession>A0AAD8R3L0</accession>
<evidence type="ECO:0000313" key="3">
    <source>
        <dbReference type="Proteomes" id="UP001231189"/>
    </source>
</evidence>
<dbReference type="Proteomes" id="UP001231189">
    <property type="component" value="Unassembled WGS sequence"/>
</dbReference>
<comment type="caution">
    <text evidence="2">The sequence shown here is derived from an EMBL/GenBank/DDBJ whole genome shotgun (WGS) entry which is preliminary data.</text>
</comment>
<protein>
    <submittedName>
        <fullName evidence="2">Uncharacterized protein</fullName>
    </submittedName>
</protein>
<evidence type="ECO:0000313" key="2">
    <source>
        <dbReference type="EMBL" id="KAK1613167.1"/>
    </source>
</evidence>
<gene>
    <name evidence="2" type="ORF">QYE76_036840</name>
</gene>
<dbReference type="EMBL" id="JAUUTY010000007">
    <property type="protein sequence ID" value="KAK1613167.1"/>
    <property type="molecule type" value="Genomic_DNA"/>
</dbReference>
<dbReference type="AlphaFoldDB" id="A0AAD8R3L0"/>
<sequence>MDTGAGSGHQDVEVDSDKMAEATANDAIVITTEAKAPGRSAKPKSYMIKLFRKLTEAEKWELTPDLINDADSSLKSLKTGYENLEKNLERSHDEKIKAEDQLAEKVKEHEATVSEKDGAIQQLKDEIENLKSKLEEATEHSDLLNIEMFDPLGYVRQVRDQYPRDELYKLAGETLQDLIHACWRVCHIVTIRDSFSCDARDLVGKVQFLLEFIMDLQESSACGAARTALAMCLARNPNMDLDETTYIVPEGANPEKLLQACEGYDHRIAKNLDYNAFYNKIVLEKDHLQEDADAVANAGADAGGSELKLFLGGFRQE</sequence>
<keyword evidence="1" id="KW-0175">Coiled coil</keyword>